<evidence type="ECO:0000256" key="1">
    <source>
        <dbReference type="ARBA" id="ARBA00009690"/>
    </source>
</evidence>
<dbReference type="Proteomes" id="UP000614811">
    <property type="component" value="Unassembled WGS sequence"/>
</dbReference>
<evidence type="ECO:0000259" key="9">
    <source>
        <dbReference type="SMART" id="SM00865"/>
    </source>
</evidence>
<evidence type="ECO:0000259" key="8">
    <source>
        <dbReference type="SMART" id="SM00864"/>
    </source>
</evidence>
<dbReference type="InterPro" id="IPR045061">
    <property type="entry name" value="FtsZ/CetZ"/>
</dbReference>
<dbReference type="AlphaFoldDB" id="A0A918VLD7"/>
<dbReference type="EMBL" id="BMXA01000002">
    <property type="protein sequence ID" value="GHA05912.1"/>
    <property type="molecule type" value="Genomic_DNA"/>
</dbReference>
<dbReference type="CDD" id="cd02201">
    <property type="entry name" value="FtsZ_type1"/>
    <property type="match status" value="1"/>
</dbReference>
<evidence type="ECO:0000256" key="2">
    <source>
        <dbReference type="ARBA" id="ARBA00022741"/>
    </source>
</evidence>
<evidence type="ECO:0000313" key="11">
    <source>
        <dbReference type="Proteomes" id="UP000614811"/>
    </source>
</evidence>
<dbReference type="PROSITE" id="PS01135">
    <property type="entry name" value="FTSZ_2"/>
    <property type="match status" value="1"/>
</dbReference>
<feature type="binding site" evidence="4">
    <location>
        <position position="143"/>
    </location>
    <ligand>
        <name>GTP</name>
        <dbReference type="ChEBI" id="CHEBI:37565"/>
    </ligand>
</feature>
<feature type="region of interest" description="Disordered" evidence="7">
    <location>
        <begin position="342"/>
        <end position="390"/>
    </location>
</feature>
<dbReference type="PRINTS" id="PR00423">
    <property type="entry name" value="CELLDVISFTSZ"/>
</dbReference>
<feature type="binding site" evidence="4">
    <location>
        <position position="139"/>
    </location>
    <ligand>
        <name>GTP</name>
        <dbReference type="ChEBI" id="CHEBI:37565"/>
    </ligand>
</feature>
<proteinExistence type="inferred from homology"/>
<dbReference type="InterPro" id="IPR003008">
    <property type="entry name" value="Tubulin_FtsZ_GTPase"/>
</dbReference>
<dbReference type="RefSeq" id="WP_189399373.1">
    <property type="nucleotide sequence ID" value="NZ_BMXA01000002.1"/>
</dbReference>
<reference evidence="10" key="2">
    <citation type="submission" date="2020-09" db="EMBL/GenBank/DDBJ databases">
        <authorList>
            <person name="Sun Q."/>
            <person name="Kim S."/>
        </authorList>
    </citation>
    <scope>NUCLEOTIDE SEQUENCE</scope>
    <source>
        <strain evidence="10">KCTC 12711</strain>
    </source>
</reference>
<dbReference type="InterPro" id="IPR036525">
    <property type="entry name" value="Tubulin/FtsZ_GTPase_sf"/>
</dbReference>
<dbReference type="InterPro" id="IPR018316">
    <property type="entry name" value="Tubulin/FtsZ_2-layer-sand-dom"/>
</dbReference>
<organism evidence="10 11">
    <name type="scientific">Arenicella chitinivorans</name>
    <dbReference type="NCBI Taxonomy" id="1329800"/>
    <lineage>
        <taxon>Bacteria</taxon>
        <taxon>Pseudomonadati</taxon>
        <taxon>Pseudomonadota</taxon>
        <taxon>Gammaproteobacteria</taxon>
        <taxon>Arenicellales</taxon>
        <taxon>Arenicellaceae</taxon>
        <taxon>Arenicella</taxon>
    </lineage>
</organism>
<gene>
    <name evidence="4 10" type="primary">ftsZ</name>
    <name evidence="10" type="ORF">GCM10008090_14440</name>
</gene>
<sequence length="390" mass="40469">MFELLDTVDQQAIIKVVGVGGGGGNAVNYMQKSNIEGVEFINANTDVQALQSSPCGTILQLGANLTKGLGAGADPDIGRQAAIEDRERIAEALAGADMVFITAGMGGGTGTGAAPVIAEIARDIGALTVAVVTRPFGFEGQRRSKLADQGLKLLKDSVDSLITIPNEKLLEVMGKEASLQDAFAMANDVLRNAVQGISELITSPGLINVDFADVKTVMSEMGQAMMGAASATGANRAAEAARNALSSPLLEDTNIRGAKGILVNVTAGPNLSIGEFGEVGGMIRDMASDDATVVIGTSIDPEMKDELRVTMVATGIMDGSVQAAPRKMEVVEPIAKAVGSSYESMLDNDGPAEPQLMTRRRGLGSSELPLFDSEGESGLDVPTFLRRQAD</sequence>
<dbReference type="GO" id="GO:0000917">
    <property type="term" value="P:division septum assembly"/>
    <property type="evidence" value="ECO:0007669"/>
    <property type="project" value="UniProtKB-KW"/>
</dbReference>
<dbReference type="InterPro" id="IPR037103">
    <property type="entry name" value="Tubulin/FtsZ-like_C"/>
</dbReference>
<dbReference type="GO" id="GO:0005737">
    <property type="term" value="C:cytoplasm"/>
    <property type="evidence" value="ECO:0007669"/>
    <property type="project" value="UniProtKB-SubCell"/>
</dbReference>
<comment type="subcellular location">
    <subcellularLocation>
        <location evidence="4">Cytoplasm</location>
    </subcellularLocation>
    <text evidence="4">Assembles at midcell at the inner surface of the cytoplasmic membrane.</text>
</comment>
<dbReference type="InterPro" id="IPR000158">
    <property type="entry name" value="Cell_div_FtsZ"/>
</dbReference>
<evidence type="ECO:0000313" key="10">
    <source>
        <dbReference type="EMBL" id="GHA05912.1"/>
    </source>
</evidence>
<feature type="binding site" evidence="4">
    <location>
        <begin position="21"/>
        <end position="25"/>
    </location>
    <ligand>
        <name>GTP</name>
        <dbReference type="ChEBI" id="CHEBI:37565"/>
    </ligand>
</feature>
<feature type="domain" description="Tubulin/FtsZ GTPase" evidence="8">
    <location>
        <begin position="13"/>
        <end position="205"/>
    </location>
</feature>
<evidence type="ECO:0000256" key="6">
    <source>
        <dbReference type="RuleBase" id="RU000631"/>
    </source>
</evidence>
<dbReference type="Gene3D" id="3.30.1330.20">
    <property type="entry name" value="Tubulin/FtsZ, C-terminal domain"/>
    <property type="match status" value="1"/>
</dbReference>
<dbReference type="GO" id="GO:0043093">
    <property type="term" value="P:FtsZ-dependent cytokinesis"/>
    <property type="evidence" value="ECO:0007669"/>
    <property type="project" value="UniProtKB-UniRule"/>
</dbReference>
<dbReference type="InterPro" id="IPR008280">
    <property type="entry name" value="Tub_FtsZ_C"/>
</dbReference>
<dbReference type="SMART" id="SM00864">
    <property type="entry name" value="Tubulin"/>
    <property type="match status" value="1"/>
</dbReference>
<dbReference type="SUPFAM" id="SSF55307">
    <property type="entry name" value="Tubulin C-terminal domain-like"/>
    <property type="match status" value="1"/>
</dbReference>
<keyword evidence="2 4" id="KW-0547">Nucleotide-binding</keyword>
<dbReference type="HAMAP" id="MF_00909">
    <property type="entry name" value="FtsZ"/>
    <property type="match status" value="1"/>
</dbReference>
<dbReference type="PANTHER" id="PTHR30314">
    <property type="entry name" value="CELL DIVISION PROTEIN FTSZ-RELATED"/>
    <property type="match status" value="1"/>
</dbReference>
<evidence type="ECO:0000256" key="4">
    <source>
        <dbReference type="HAMAP-Rule" id="MF_00909"/>
    </source>
</evidence>
<dbReference type="NCBIfam" id="TIGR00065">
    <property type="entry name" value="ftsZ"/>
    <property type="match status" value="1"/>
</dbReference>
<dbReference type="FunFam" id="3.40.50.1440:FF:000001">
    <property type="entry name" value="Cell division protein FtsZ"/>
    <property type="match status" value="1"/>
</dbReference>
<keyword evidence="4 6" id="KW-0132">Cell division</keyword>
<comment type="caution">
    <text evidence="10">The sequence shown here is derived from an EMBL/GenBank/DDBJ whole genome shotgun (WGS) entry which is preliminary data.</text>
</comment>
<accession>A0A918VLD7</accession>
<comment type="function">
    <text evidence="4 6">Essential cell division protein that forms a contractile ring structure (Z ring) at the future cell division site. The regulation of the ring assembly controls the timing and the location of cell division. One of the functions of the FtsZ ring is to recruit other cell division proteins to the septum to produce a new cell wall between the dividing cells. Binds GTP and shows GTPase activity.</text>
</comment>
<keyword evidence="4 6" id="KW-0131">Cell cycle</keyword>
<feature type="binding site" evidence="4">
    <location>
        <position position="187"/>
    </location>
    <ligand>
        <name>GTP</name>
        <dbReference type="ChEBI" id="CHEBI:37565"/>
    </ligand>
</feature>
<dbReference type="InterPro" id="IPR020805">
    <property type="entry name" value="Cell_div_FtsZ_CS"/>
</dbReference>
<dbReference type="SUPFAM" id="SSF52490">
    <property type="entry name" value="Tubulin nucleotide-binding domain-like"/>
    <property type="match status" value="1"/>
</dbReference>
<feature type="binding site" evidence="4">
    <location>
        <begin position="108"/>
        <end position="110"/>
    </location>
    <ligand>
        <name>GTP</name>
        <dbReference type="ChEBI" id="CHEBI:37565"/>
    </ligand>
</feature>
<dbReference type="PROSITE" id="PS01134">
    <property type="entry name" value="FTSZ_1"/>
    <property type="match status" value="1"/>
</dbReference>
<dbReference type="PANTHER" id="PTHR30314:SF3">
    <property type="entry name" value="MITOCHONDRIAL DIVISION PROTEIN FSZA"/>
    <property type="match status" value="1"/>
</dbReference>
<dbReference type="GO" id="GO:0032153">
    <property type="term" value="C:cell division site"/>
    <property type="evidence" value="ECO:0007669"/>
    <property type="project" value="UniProtKB-UniRule"/>
</dbReference>
<evidence type="ECO:0000256" key="5">
    <source>
        <dbReference type="NCBIfam" id="TIGR00065"/>
    </source>
</evidence>
<keyword evidence="4" id="KW-0963">Cytoplasm</keyword>
<dbReference type="GO" id="GO:0005525">
    <property type="term" value="F:GTP binding"/>
    <property type="evidence" value="ECO:0007669"/>
    <property type="project" value="UniProtKB-UniRule"/>
</dbReference>
<dbReference type="Pfam" id="PF00091">
    <property type="entry name" value="Tubulin"/>
    <property type="match status" value="1"/>
</dbReference>
<dbReference type="GO" id="GO:0051258">
    <property type="term" value="P:protein polymerization"/>
    <property type="evidence" value="ECO:0007669"/>
    <property type="project" value="UniProtKB-UniRule"/>
</dbReference>
<dbReference type="SMART" id="SM00865">
    <property type="entry name" value="Tubulin_C"/>
    <property type="match status" value="1"/>
</dbReference>
<protein>
    <recommendedName>
        <fullName evidence="4 5">Cell division protein FtsZ</fullName>
    </recommendedName>
</protein>
<evidence type="ECO:0000256" key="3">
    <source>
        <dbReference type="ARBA" id="ARBA00023134"/>
    </source>
</evidence>
<name>A0A918VLD7_9GAMM</name>
<evidence type="ECO:0000256" key="7">
    <source>
        <dbReference type="SAM" id="MobiDB-lite"/>
    </source>
</evidence>
<keyword evidence="11" id="KW-1185">Reference proteome</keyword>
<reference evidence="10" key="1">
    <citation type="journal article" date="2014" name="Int. J. Syst. Evol. Microbiol.">
        <title>Complete genome sequence of Corynebacterium casei LMG S-19264T (=DSM 44701T), isolated from a smear-ripened cheese.</title>
        <authorList>
            <consortium name="US DOE Joint Genome Institute (JGI-PGF)"/>
            <person name="Walter F."/>
            <person name="Albersmeier A."/>
            <person name="Kalinowski J."/>
            <person name="Ruckert C."/>
        </authorList>
    </citation>
    <scope>NUCLEOTIDE SEQUENCE</scope>
    <source>
        <strain evidence="10">KCTC 12711</strain>
    </source>
</reference>
<keyword evidence="3 4" id="KW-0342">GTP-binding</keyword>
<dbReference type="InterPro" id="IPR024757">
    <property type="entry name" value="FtsZ_C"/>
</dbReference>
<comment type="subunit">
    <text evidence="4">Homodimer. Polymerizes to form a dynamic ring structure in a strictly GTP-dependent manner. Interacts directly with several other division proteins.</text>
</comment>
<comment type="similarity">
    <text evidence="1 4 6">Belongs to the FtsZ family.</text>
</comment>
<dbReference type="GO" id="GO:0003924">
    <property type="term" value="F:GTPase activity"/>
    <property type="evidence" value="ECO:0007669"/>
    <property type="project" value="UniProtKB-UniRule"/>
</dbReference>
<keyword evidence="4 6" id="KW-0717">Septation</keyword>
<dbReference type="Pfam" id="PF12327">
    <property type="entry name" value="FtsZ_C"/>
    <property type="match status" value="1"/>
</dbReference>
<feature type="domain" description="Tubulin/FtsZ 2-layer sandwich" evidence="9">
    <location>
        <begin position="207"/>
        <end position="325"/>
    </location>
</feature>
<dbReference type="Gene3D" id="3.40.50.1440">
    <property type="entry name" value="Tubulin/FtsZ, GTPase domain"/>
    <property type="match status" value="1"/>
</dbReference>